<reference evidence="1 2" key="1">
    <citation type="journal article" date="2016" name="Mol. Biol. Evol.">
        <title>Comparative Genomics of Early-Diverging Mushroom-Forming Fungi Provides Insights into the Origins of Lignocellulose Decay Capabilities.</title>
        <authorList>
            <person name="Nagy L.G."/>
            <person name="Riley R."/>
            <person name="Tritt A."/>
            <person name="Adam C."/>
            <person name="Daum C."/>
            <person name="Floudas D."/>
            <person name="Sun H."/>
            <person name="Yadav J.S."/>
            <person name="Pangilinan J."/>
            <person name="Larsson K.H."/>
            <person name="Matsuura K."/>
            <person name="Barry K."/>
            <person name="Labutti K."/>
            <person name="Kuo R."/>
            <person name="Ohm R.A."/>
            <person name="Bhattacharya S.S."/>
            <person name="Shirouzu T."/>
            <person name="Yoshinaga Y."/>
            <person name="Martin F.M."/>
            <person name="Grigoriev I.V."/>
            <person name="Hibbett D.S."/>
        </authorList>
    </citation>
    <scope>NUCLEOTIDE SEQUENCE [LARGE SCALE GENOMIC DNA]</scope>
    <source>
        <strain evidence="1 2">HHB9708</strain>
    </source>
</reference>
<protein>
    <recommendedName>
        <fullName evidence="3">MYND-type domain-containing protein</fullName>
    </recommendedName>
</protein>
<evidence type="ECO:0000313" key="1">
    <source>
        <dbReference type="EMBL" id="KZS91163.1"/>
    </source>
</evidence>
<name>A0A164S500_9AGAM</name>
<dbReference type="InterPro" id="IPR016024">
    <property type="entry name" value="ARM-type_fold"/>
</dbReference>
<evidence type="ECO:0008006" key="3">
    <source>
        <dbReference type="Google" id="ProtNLM"/>
    </source>
</evidence>
<dbReference type="SUPFAM" id="SSF48371">
    <property type="entry name" value="ARM repeat"/>
    <property type="match status" value="1"/>
</dbReference>
<dbReference type="STRING" id="1314777.A0A164S500"/>
<dbReference type="EMBL" id="KV419417">
    <property type="protein sequence ID" value="KZS91163.1"/>
    <property type="molecule type" value="Genomic_DNA"/>
</dbReference>
<accession>A0A164S500</accession>
<keyword evidence="2" id="KW-1185">Reference proteome</keyword>
<dbReference type="Proteomes" id="UP000076722">
    <property type="component" value="Unassembled WGS sequence"/>
</dbReference>
<proteinExistence type="predicted"/>
<dbReference type="AlphaFoldDB" id="A0A164S500"/>
<evidence type="ECO:0000313" key="2">
    <source>
        <dbReference type="Proteomes" id="UP000076722"/>
    </source>
</evidence>
<sequence>MNALAQECEGVEAPVSWDLMLKIVCRHLNIAVSTSRDIKRILKTHSCGKVVQKLLQCSLQNEQYKNVCGGVLMAIRKCFQDTILTREVHNQRLSIFLFRCLELHASDPQFRDLLLYCLFEFAKPELTTSKCQHEQAYAGTAKLVHLIPDYVDNPQMLQVLLGTLHRYLYSFGSVPHTTGSSADLSVLEYLELPLLVKSLIPLIDSAKSPGLLSWETVDHVSGILSWIAYHQSSAFEGPESADLLSVFAAFLLSPSPSIRCRGLLGLLNYHSPDYIRHIRLCDPRIVARVLSTVDADKRFQGGLSTVLPTFTPESIRKRYHNPSVKTYCDGSPFNTYEAALRIAEFELHGPRDASESFAYPFFRLFGGLLWNIDAPLVDDLEAALRFHKKDFEADVVRMAMLNLISRALVTTGGPGSLSGTLYATNLARKRAAADGMRRWPDHYYFYYSTVASRTGIRNHEIVLRGLACKGNPHLRTLMMYESALNLFNMAVTFLALTPFGGPLWETGAQHLKEAEICAVATLELLKPDVAEHYILRNISCLIRIITRVPTFGSCRLSTLMDELGSTSSTLLSEKCLLFPELSRATNDFLALYPITLKTWLPLITRMEAMEHVIREDAEFVSIYRRTSSDDQIYRTLPSLEREELCCAWCSGYSVGLKKCSRCGKVKYCGKEWCVFLRFIVFVNRC</sequence>
<organism evidence="1 2">
    <name type="scientific">Sistotremastrum niveocremeum HHB9708</name>
    <dbReference type="NCBI Taxonomy" id="1314777"/>
    <lineage>
        <taxon>Eukaryota</taxon>
        <taxon>Fungi</taxon>
        <taxon>Dikarya</taxon>
        <taxon>Basidiomycota</taxon>
        <taxon>Agaricomycotina</taxon>
        <taxon>Agaricomycetes</taxon>
        <taxon>Sistotremastrales</taxon>
        <taxon>Sistotremastraceae</taxon>
        <taxon>Sertulicium</taxon>
        <taxon>Sertulicium niveocremeum</taxon>
    </lineage>
</organism>
<gene>
    <name evidence="1" type="ORF">SISNIDRAFT_171513</name>
</gene>